<dbReference type="KEGG" id="tcd:AAIA72_10975"/>
<dbReference type="Gene3D" id="1.20.1290.10">
    <property type="entry name" value="AhpD-like"/>
    <property type="match status" value="1"/>
</dbReference>
<dbReference type="InterPro" id="IPR029032">
    <property type="entry name" value="AhpD-like"/>
</dbReference>
<organism evidence="2">
    <name type="scientific">Thermohahella caldifontis</name>
    <dbReference type="NCBI Taxonomy" id="3142973"/>
    <lineage>
        <taxon>Bacteria</taxon>
        <taxon>Pseudomonadati</taxon>
        <taxon>Pseudomonadota</taxon>
        <taxon>Gammaproteobacteria</taxon>
        <taxon>Oceanospirillales</taxon>
        <taxon>Hahellaceae</taxon>
        <taxon>Thermohahella</taxon>
    </lineage>
</organism>
<gene>
    <name evidence="2" type="ORF">AAIA72_10975</name>
</gene>
<dbReference type="GO" id="GO:0051920">
    <property type="term" value="F:peroxiredoxin activity"/>
    <property type="evidence" value="ECO:0007669"/>
    <property type="project" value="InterPro"/>
</dbReference>
<dbReference type="InterPro" id="IPR003779">
    <property type="entry name" value="CMD-like"/>
</dbReference>
<dbReference type="AlphaFoldDB" id="A0AB39UTI0"/>
<feature type="domain" description="Carboxymuconolactone decarboxylase-like" evidence="1">
    <location>
        <begin position="49"/>
        <end position="122"/>
    </location>
</feature>
<protein>
    <submittedName>
        <fullName evidence="2">Carboxymuconolactone decarboxylase family protein</fullName>
    </submittedName>
</protein>
<dbReference type="Pfam" id="PF02627">
    <property type="entry name" value="CMD"/>
    <property type="match status" value="1"/>
</dbReference>
<dbReference type="PANTHER" id="PTHR34846">
    <property type="entry name" value="4-CARBOXYMUCONOLACTONE DECARBOXYLASE FAMILY PROTEIN (AFU_ORTHOLOGUE AFUA_6G11590)"/>
    <property type="match status" value="1"/>
</dbReference>
<accession>A0AB39UTI0</accession>
<evidence type="ECO:0000313" key="2">
    <source>
        <dbReference type="EMBL" id="XDT71325.1"/>
    </source>
</evidence>
<dbReference type="EMBL" id="CP154858">
    <property type="protein sequence ID" value="XDT71325.1"/>
    <property type="molecule type" value="Genomic_DNA"/>
</dbReference>
<dbReference type="SUPFAM" id="SSF69118">
    <property type="entry name" value="AhpD-like"/>
    <property type="match status" value="1"/>
</dbReference>
<sequence length="191" mass="21472">MARIGPAKKVPWYIRLFFLNQKRKYGAVLEPARLWARSPKVFMGVALLFGALDRRSSPIPPVLRSLITVRVSQINWCRFCVDINSMMVLRRGAEQAKLDALEHFRESDLFSEAEKAALHYAEVMTRSDLQVTDADVDALRAHFSEDAIVELTGLIAFQNLSSKFNAALDVAPQGFCKVPPKPDKRASGRLI</sequence>
<evidence type="ECO:0000259" key="1">
    <source>
        <dbReference type="Pfam" id="PF02627"/>
    </source>
</evidence>
<name>A0AB39UTI0_9GAMM</name>
<proteinExistence type="predicted"/>
<dbReference type="PANTHER" id="PTHR34846:SF10">
    <property type="entry name" value="CYTOPLASMIC PROTEIN"/>
    <property type="match status" value="1"/>
</dbReference>
<dbReference type="RefSeq" id="WP_369600360.1">
    <property type="nucleotide sequence ID" value="NZ_CP154858.1"/>
</dbReference>
<reference evidence="2" key="1">
    <citation type="submission" date="2024-05" db="EMBL/GenBank/DDBJ databases">
        <title>Genome sequencing of novel strain.</title>
        <authorList>
            <person name="Ganbat D."/>
            <person name="Ganbat S."/>
            <person name="Lee S.-J."/>
        </authorList>
    </citation>
    <scope>NUCLEOTIDE SEQUENCE</scope>
    <source>
        <strain evidence="2">SMD15-11</strain>
    </source>
</reference>